<dbReference type="AlphaFoldDB" id="A0A7M7N4Y6"/>
<keyword evidence="4 8" id="KW-0812">Transmembrane</keyword>
<evidence type="ECO:0000259" key="10">
    <source>
        <dbReference type="PROSITE" id="PS50850"/>
    </source>
</evidence>
<dbReference type="InterPro" id="IPR036058">
    <property type="entry name" value="Kazal_dom_sf"/>
</dbReference>
<evidence type="ECO:0000256" key="5">
    <source>
        <dbReference type="ARBA" id="ARBA00022989"/>
    </source>
</evidence>
<feature type="transmembrane region" description="Helical" evidence="8">
    <location>
        <begin position="606"/>
        <end position="628"/>
    </location>
</feature>
<feature type="domain" description="Major facilitator superfamily (MFS) profile" evidence="10">
    <location>
        <begin position="93"/>
        <end position="713"/>
    </location>
</feature>
<feature type="transmembrane region" description="Helical" evidence="8">
    <location>
        <begin position="225"/>
        <end position="248"/>
    </location>
</feature>
<dbReference type="InterPro" id="IPR002350">
    <property type="entry name" value="Kazal_dom"/>
</dbReference>
<keyword evidence="8" id="KW-0813">Transport</keyword>
<evidence type="ECO:0000256" key="6">
    <source>
        <dbReference type="ARBA" id="ARBA00023136"/>
    </source>
</evidence>
<dbReference type="NCBIfam" id="TIGR00805">
    <property type="entry name" value="oat"/>
    <property type="match status" value="1"/>
</dbReference>
<feature type="transmembrane region" description="Helical" evidence="8">
    <location>
        <begin position="158"/>
        <end position="180"/>
    </location>
</feature>
<dbReference type="Pfam" id="PF07648">
    <property type="entry name" value="Kazal_2"/>
    <property type="match status" value="1"/>
</dbReference>
<evidence type="ECO:0000256" key="3">
    <source>
        <dbReference type="ARBA" id="ARBA00022475"/>
    </source>
</evidence>
<evidence type="ECO:0000256" key="8">
    <source>
        <dbReference type="RuleBase" id="RU362056"/>
    </source>
</evidence>
<keyword evidence="13" id="KW-1185">Reference proteome</keyword>
<evidence type="ECO:0000256" key="4">
    <source>
        <dbReference type="ARBA" id="ARBA00022692"/>
    </source>
</evidence>
<dbReference type="KEGG" id="spu:576924"/>
<feature type="transmembrane region" description="Helical" evidence="8">
    <location>
        <begin position="135"/>
        <end position="151"/>
    </location>
</feature>
<comment type="subcellular location">
    <subcellularLocation>
        <location evidence="1 8">Cell membrane</location>
        <topology evidence="1 8">Multi-pass membrane protein</topology>
    </subcellularLocation>
</comment>
<protein>
    <recommendedName>
        <fullName evidence="8">Solute carrier organic anion transporter family member</fullName>
    </recommendedName>
</protein>
<dbReference type="PANTHER" id="PTHR11388">
    <property type="entry name" value="ORGANIC ANION TRANSPORTER"/>
    <property type="match status" value="1"/>
</dbReference>
<feature type="transmembrane region" description="Helical" evidence="8">
    <location>
        <begin position="260"/>
        <end position="287"/>
    </location>
</feature>
<evidence type="ECO:0000259" key="11">
    <source>
        <dbReference type="PROSITE" id="PS51465"/>
    </source>
</evidence>
<evidence type="ECO:0000313" key="12">
    <source>
        <dbReference type="EnsemblMetazoa" id="XP_030830131"/>
    </source>
</evidence>
<dbReference type="InterPro" id="IPR020846">
    <property type="entry name" value="MFS_dom"/>
</dbReference>
<dbReference type="SUPFAM" id="SSF100895">
    <property type="entry name" value="Kazal-type serine protease inhibitors"/>
    <property type="match status" value="1"/>
</dbReference>
<dbReference type="PANTHER" id="PTHR11388:SF100">
    <property type="entry name" value="SOLUTE CARRIER ORGANIC ANION TRANSPORTER FAMILY MEMBER 4A1"/>
    <property type="match status" value="1"/>
</dbReference>
<evidence type="ECO:0000256" key="1">
    <source>
        <dbReference type="ARBA" id="ARBA00004651"/>
    </source>
</evidence>
<feature type="transmembrane region" description="Helical" evidence="8">
    <location>
        <begin position="307"/>
        <end position="333"/>
    </location>
</feature>
<dbReference type="SUPFAM" id="SSF103473">
    <property type="entry name" value="MFS general substrate transporter"/>
    <property type="match status" value="2"/>
</dbReference>
<feature type="compositionally biased region" description="Basic and acidic residues" evidence="9">
    <location>
        <begin position="1"/>
        <end position="12"/>
    </location>
</feature>
<dbReference type="GO" id="GO:0015347">
    <property type="term" value="F:sodium-independent organic anion transmembrane transporter activity"/>
    <property type="evidence" value="ECO:0000318"/>
    <property type="project" value="GO_Central"/>
</dbReference>
<evidence type="ECO:0000256" key="9">
    <source>
        <dbReference type="SAM" id="MobiDB-lite"/>
    </source>
</evidence>
<keyword evidence="5 8" id="KW-1133">Transmembrane helix</keyword>
<evidence type="ECO:0000313" key="13">
    <source>
        <dbReference type="Proteomes" id="UP000007110"/>
    </source>
</evidence>
<organism evidence="12 13">
    <name type="scientific">Strongylocentrotus purpuratus</name>
    <name type="common">Purple sea urchin</name>
    <dbReference type="NCBI Taxonomy" id="7668"/>
    <lineage>
        <taxon>Eukaryota</taxon>
        <taxon>Metazoa</taxon>
        <taxon>Echinodermata</taxon>
        <taxon>Eleutherozoa</taxon>
        <taxon>Echinozoa</taxon>
        <taxon>Echinoidea</taxon>
        <taxon>Euechinoidea</taxon>
        <taxon>Echinacea</taxon>
        <taxon>Camarodonta</taxon>
        <taxon>Echinidea</taxon>
        <taxon>Strongylocentrotidae</taxon>
        <taxon>Strongylocentrotus</taxon>
    </lineage>
</organism>
<evidence type="ECO:0000256" key="2">
    <source>
        <dbReference type="ARBA" id="ARBA00009657"/>
    </source>
</evidence>
<feature type="transmembrane region" description="Helical" evidence="8">
    <location>
        <begin position="91"/>
        <end position="115"/>
    </location>
</feature>
<name>A0A7M7N4Y6_STRPU</name>
<sequence length="736" mass="80285">MAENDRSGDRSPARMSGETDEELSPVAGVRTAMLDLERADGIVSEANEIDDEDDDVFVDEAPIDEQLMKEMSCGWCGITAKCLKPCSSIKGYLLALSLTGLFHYLVPFGLFFAVLTTLEKRFHFSSTESGSIASAYQFSAMFFTVFVGYIGEKGHKPVWVGVGTLALAVGSVLIALPHFLAEPYHVMPLNQSGEDSLVCPGVDNTSMLQEKCDSAGGVEEQSNDFIGLFIFSMVLIGFGAGPVFTLGLTYMDENLQPKDFGLFLGIYNSFLNIGPALGFFVGALTLSLNTDIQLDGDSVSLTPDNPLWVGAWWLGFLAAAAVVLVLAFIIMGFPKRQPGSDKIAEKRSSEAQKGSEFVSQEGFLEKVFDFPRALWKIVTNPPFMTLCLATATEWFIMVGLAVFAPKFFEAQLNMTSSEVASIIGVISITAQLMGALGSGIVINRLDLKFRGLMKLCMVCVFISMLASLAFTMHCPVVPFAGVTSSQERSMPIKGAESAFSLPCNTHCDCTSKSFEPVCGSDDVMYYSPCHAGCNRKDTFVDEVIFRNCQCTNPNMPSTASSQVHSYNITGAVANTTLLTPVQSQDPLEEGYAVPGRCQRTTCPYKWPYFVLLWVLFFINTFGVVPAWAGSIRCVSHSQRAFALGVQTVVYGFGSAPSPIIFGLLIDKSCLVWEALCGGAQICWLYDNRTLAYTMLGLCLCCKVLSLIFFGCAHLFYRPVLDCEEGEEERVEEQREG</sequence>
<feature type="transmembrane region" description="Helical" evidence="8">
    <location>
        <begin position="455"/>
        <end position="480"/>
    </location>
</feature>
<keyword evidence="3" id="KW-1003">Cell membrane</keyword>
<keyword evidence="6 8" id="KW-0472">Membrane</keyword>
<dbReference type="GO" id="GO:0043252">
    <property type="term" value="P:sodium-independent organic anion transport"/>
    <property type="evidence" value="ECO:0000318"/>
    <property type="project" value="GO_Central"/>
</dbReference>
<feature type="transmembrane region" description="Helical" evidence="8">
    <location>
        <begin position="383"/>
        <end position="404"/>
    </location>
</feature>
<proteinExistence type="inferred from homology"/>
<dbReference type="PROSITE" id="PS50850">
    <property type="entry name" value="MFS"/>
    <property type="match status" value="1"/>
</dbReference>
<keyword evidence="7" id="KW-1015">Disulfide bond</keyword>
<reference evidence="13" key="1">
    <citation type="submission" date="2015-02" db="EMBL/GenBank/DDBJ databases">
        <title>Genome sequencing for Strongylocentrotus purpuratus.</title>
        <authorList>
            <person name="Murali S."/>
            <person name="Liu Y."/>
            <person name="Vee V."/>
            <person name="English A."/>
            <person name="Wang M."/>
            <person name="Skinner E."/>
            <person name="Han Y."/>
            <person name="Muzny D.M."/>
            <person name="Worley K.C."/>
            <person name="Gibbs R.A."/>
        </authorList>
    </citation>
    <scope>NUCLEOTIDE SEQUENCE</scope>
</reference>
<dbReference type="Proteomes" id="UP000007110">
    <property type="component" value="Unassembled WGS sequence"/>
</dbReference>
<dbReference type="InterPro" id="IPR036259">
    <property type="entry name" value="MFS_trans_sf"/>
</dbReference>
<reference evidence="12" key="2">
    <citation type="submission" date="2021-01" db="UniProtKB">
        <authorList>
            <consortium name="EnsemblMetazoa"/>
        </authorList>
    </citation>
    <scope>IDENTIFICATION</scope>
</reference>
<dbReference type="Pfam" id="PF03137">
    <property type="entry name" value="OATP"/>
    <property type="match status" value="1"/>
</dbReference>
<dbReference type="InParanoid" id="A0A7M7N4Y6"/>
<dbReference type="OMA" id="IASAYQF"/>
<dbReference type="GO" id="GO:0006811">
    <property type="term" value="P:monoatomic ion transport"/>
    <property type="evidence" value="ECO:0007669"/>
    <property type="project" value="UniProtKB-KW"/>
</dbReference>
<dbReference type="PROSITE" id="PS51465">
    <property type="entry name" value="KAZAL_2"/>
    <property type="match status" value="1"/>
</dbReference>
<dbReference type="FunFam" id="1.20.1250.20:FF:000663">
    <property type="entry name" value="Solute carrier organic anion transporter family member"/>
    <property type="match status" value="1"/>
</dbReference>
<feature type="transmembrane region" description="Helical" evidence="8">
    <location>
        <begin position="694"/>
        <end position="716"/>
    </location>
</feature>
<dbReference type="RefSeq" id="XP_030830131.1">
    <property type="nucleotide sequence ID" value="XM_030974271.1"/>
</dbReference>
<keyword evidence="8" id="KW-0406">Ion transport</keyword>
<dbReference type="InterPro" id="IPR004156">
    <property type="entry name" value="OATP"/>
</dbReference>
<feature type="domain" description="Kazal-like" evidence="11">
    <location>
        <begin position="497"/>
        <end position="552"/>
    </location>
</feature>
<dbReference type="GeneID" id="576924"/>
<dbReference type="OrthoDB" id="5062115at2759"/>
<dbReference type="Gene3D" id="1.20.1250.20">
    <property type="entry name" value="MFS general substrate transporter like domains"/>
    <property type="match status" value="1"/>
</dbReference>
<feature type="region of interest" description="Disordered" evidence="9">
    <location>
        <begin position="1"/>
        <end position="27"/>
    </location>
</feature>
<dbReference type="EnsemblMetazoa" id="XM_030974271">
    <property type="protein sequence ID" value="XP_030830131"/>
    <property type="gene ID" value="LOC576924"/>
</dbReference>
<accession>A0A7M7N4Y6</accession>
<evidence type="ECO:0000256" key="7">
    <source>
        <dbReference type="ARBA" id="ARBA00023157"/>
    </source>
</evidence>
<feature type="transmembrane region" description="Helical" evidence="8">
    <location>
        <begin position="640"/>
        <end position="665"/>
    </location>
</feature>
<dbReference type="GO" id="GO:0016323">
    <property type="term" value="C:basolateral plasma membrane"/>
    <property type="evidence" value="ECO:0000318"/>
    <property type="project" value="GO_Central"/>
</dbReference>
<comment type="similarity">
    <text evidence="2 8">Belongs to the organo anion transporter (TC 2.A.60) family.</text>
</comment>
<feature type="transmembrane region" description="Helical" evidence="8">
    <location>
        <begin position="419"/>
        <end position="443"/>
    </location>
</feature>